<name>A0A3E5B8A4_9BACE</name>
<dbReference type="EMBL" id="QSUL01000010">
    <property type="protein sequence ID" value="RGN33832.1"/>
    <property type="molecule type" value="Genomic_DNA"/>
</dbReference>
<evidence type="ECO:0000313" key="2">
    <source>
        <dbReference type="EMBL" id="RGN33832.1"/>
    </source>
</evidence>
<organism evidence="2 3">
    <name type="scientific">Bacteroides oleiciplenus</name>
    <dbReference type="NCBI Taxonomy" id="626931"/>
    <lineage>
        <taxon>Bacteria</taxon>
        <taxon>Pseudomonadati</taxon>
        <taxon>Bacteroidota</taxon>
        <taxon>Bacteroidia</taxon>
        <taxon>Bacteroidales</taxon>
        <taxon>Bacteroidaceae</taxon>
        <taxon>Bacteroides</taxon>
    </lineage>
</organism>
<dbReference type="RefSeq" id="WP_117724746.1">
    <property type="nucleotide sequence ID" value="NZ_QSUL01000010.1"/>
</dbReference>
<feature type="signal peptide" evidence="1">
    <location>
        <begin position="1"/>
        <end position="18"/>
    </location>
</feature>
<reference evidence="2 3" key="1">
    <citation type="submission" date="2018-08" db="EMBL/GenBank/DDBJ databases">
        <title>A genome reference for cultivated species of the human gut microbiota.</title>
        <authorList>
            <person name="Zou Y."/>
            <person name="Xue W."/>
            <person name="Luo G."/>
        </authorList>
    </citation>
    <scope>NUCLEOTIDE SEQUENCE [LARGE SCALE GENOMIC DNA]</scope>
    <source>
        <strain evidence="2 3">OM05-15BH</strain>
    </source>
</reference>
<proteinExistence type="predicted"/>
<sequence>MKKKAFLLIAFMATILCACSKNDNDNSNDDDNTLHHLTKTTWISTESGKELTLTFDKNKYKADILYDENHDGLFDEIKHIAGTYILEYPNLTLNNGKNKIEGIVSNDKITLTVGIDPRYNEIISNYYKK</sequence>
<accession>A0A3E5B8A4</accession>
<dbReference type="AlphaFoldDB" id="A0A3E5B8A4"/>
<dbReference type="PROSITE" id="PS51257">
    <property type="entry name" value="PROKAR_LIPOPROTEIN"/>
    <property type="match status" value="1"/>
</dbReference>
<evidence type="ECO:0000256" key="1">
    <source>
        <dbReference type="SAM" id="SignalP"/>
    </source>
</evidence>
<comment type="caution">
    <text evidence="2">The sequence shown here is derived from an EMBL/GenBank/DDBJ whole genome shotgun (WGS) entry which is preliminary data.</text>
</comment>
<keyword evidence="1" id="KW-0732">Signal</keyword>
<gene>
    <name evidence="2" type="ORF">DXB65_15235</name>
</gene>
<feature type="chain" id="PRO_5017609336" description="Lipoprotein" evidence="1">
    <location>
        <begin position="19"/>
        <end position="129"/>
    </location>
</feature>
<evidence type="ECO:0008006" key="4">
    <source>
        <dbReference type="Google" id="ProtNLM"/>
    </source>
</evidence>
<evidence type="ECO:0000313" key="3">
    <source>
        <dbReference type="Proteomes" id="UP000260983"/>
    </source>
</evidence>
<protein>
    <recommendedName>
        <fullName evidence="4">Lipoprotein</fullName>
    </recommendedName>
</protein>
<dbReference type="Proteomes" id="UP000260983">
    <property type="component" value="Unassembled WGS sequence"/>
</dbReference>